<reference evidence="3 4" key="1">
    <citation type="submission" date="2017-07" db="EMBL/GenBank/DDBJ databases">
        <title>Draft Genome Sequences of Select Purple Nonsulfur Bacteria.</title>
        <authorList>
            <person name="Lasarre B."/>
            <person name="Mckinlay J.B."/>
        </authorList>
    </citation>
    <scope>NUCLEOTIDE SEQUENCE [LARGE SCALE GENOMIC DNA]</scope>
    <source>
        <strain evidence="3 4">DSM 11290</strain>
    </source>
</reference>
<feature type="compositionally biased region" description="Basic and acidic residues" evidence="1">
    <location>
        <begin position="68"/>
        <end position="78"/>
    </location>
</feature>
<keyword evidence="4" id="KW-1185">Reference proteome</keyword>
<evidence type="ECO:0000313" key="3">
    <source>
        <dbReference type="EMBL" id="RAI30245.1"/>
    </source>
</evidence>
<dbReference type="AlphaFoldDB" id="A0A327JXD6"/>
<name>A0A327JXD6_9HYPH</name>
<evidence type="ECO:0000259" key="2">
    <source>
        <dbReference type="Pfam" id="PF10908"/>
    </source>
</evidence>
<organism evidence="3 4">
    <name type="scientific">Rhodobium orientis</name>
    <dbReference type="NCBI Taxonomy" id="34017"/>
    <lineage>
        <taxon>Bacteria</taxon>
        <taxon>Pseudomonadati</taxon>
        <taxon>Pseudomonadota</taxon>
        <taxon>Alphaproteobacteria</taxon>
        <taxon>Hyphomicrobiales</taxon>
        <taxon>Rhodobiaceae</taxon>
        <taxon>Rhodobium</taxon>
    </lineage>
</organism>
<dbReference type="Proteomes" id="UP000249299">
    <property type="component" value="Unassembled WGS sequence"/>
</dbReference>
<dbReference type="InterPro" id="IPR021225">
    <property type="entry name" value="Tlde1_dom"/>
</dbReference>
<dbReference type="EMBL" id="NPEV01000001">
    <property type="protein sequence ID" value="RAI30245.1"/>
    <property type="molecule type" value="Genomic_DNA"/>
</dbReference>
<proteinExistence type="predicted"/>
<protein>
    <recommendedName>
        <fullName evidence="2">Tlde1 domain-containing protein</fullName>
    </recommendedName>
</protein>
<feature type="domain" description="Tlde1" evidence="2">
    <location>
        <begin position="301"/>
        <end position="405"/>
    </location>
</feature>
<dbReference type="OrthoDB" id="9816088at2"/>
<feature type="region of interest" description="Disordered" evidence="1">
    <location>
        <begin position="53"/>
        <end position="86"/>
    </location>
</feature>
<evidence type="ECO:0000256" key="1">
    <source>
        <dbReference type="SAM" id="MobiDB-lite"/>
    </source>
</evidence>
<gene>
    <name evidence="3" type="ORF">CH339_01160</name>
</gene>
<evidence type="ECO:0000313" key="4">
    <source>
        <dbReference type="Proteomes" id="UP000249299"/>
    </source>
</evidence>
<comment type="caution">
    <text evidence="3">The sequence shown here is derived from an EMBL/GenBank/DDBJ whole genome shotgun (WGS) entry which is preliminary data.</text>
</comment>
<sequence length="417" mass="45003">MLAVLAQGFSQLSEGLVGRPDFRRISANEADPAAGKSAPAKTARVVTVRHKNRTPKAGVPGTPGKAETVARNDRRDRLPSPVDGIKQQAKAAPAVARLPVSYALVYDPADIARQSSTVWLTGGLEGDVAGLLTPAVTMVESDEVAALTLSIDLDQRFAWAHNPATFGIVTGAIPDAGTRIATESLPVDFAMPMPLPQIAAEAGTRTVVSLDVETPDLPVIADVRPRPRPERPARAVRSDVAATLAYASPEPRETEVDGETSSSIFGKLFRGSDGSELPGPGSRVAVYVIESATVHMPNGEKLEAHSGLAHMKDNPRYVTKKNRGPTPPNLYNLVMRERRFHGVEAIRLLPADGRKKFNRDGLLAHTYMYARGDSSQSNGCVVFKNYDRFLTAFKRGRIKRMIVVRSLDELPTYMAAL</sequence>
<accession>A0A327JXD6</accession>
<dbReference type="Pfam" id="PF10908">
    <property type="entry name" value="Tlde1_dom"/>
    <property type="match status" value="1"/>
</dbReference>